<reference evidence="2 3" key="1">
    <citation type="submission" date="2016-10" db="EMBL/GenBank/DDBJ databases">
        <authorList>
            <person name="Varghese N."/>
            <person name="Submissions S."/>
        </authorList>
    </citation>
    <scope>NUCLEOTIDE SEQUENCE [LARGE SCALE GENOMIC DNA]</scope>
    <source>
        <strain evidence="2 3">Nl1</strain>
    </source>
</reference>
<dbReference type="Gene3D" id="1.10.260.40">
    <property type="entry name" value="lambda repressor-like DNA-binding domains"/>
    <property type="match status" value="1"/>
</dbReference>
<keyword evidence="3" id="KW-1185">Reference proteome</keyword>
<name>A0ABY0TDL2_9PROT</name>
<dbReference type="InterPro" id="IPR010982">
    <property type="entry name" value="Lambda_DNA-bd_dom_sf"/>
</dbReference>
<organism evidence="2 3">
    <name type="scientific">Nitrosospira multiformis</name>
    <dbReference type="NCBI Taxonomy" id="1231"/>
    <lineage>
        <taxon>Bacteria</taxon>
        <taxon>Pseudomonadati</taxon>
        <taxon>Pseudomonadota</taxon>
        <taxon>Betaproteobacteria</taxon>
        <taxon>Nitrosomonadales</taxon>
        <taxon>Nitrosomonadaceae</taxon>
        <taxon>Nitrosospira</taxon>
    </lineage>
</organism>
<dbReference type="RefSeq" id="WP_074631990.1">
    <property type="nucleotide sequence ID" value="NZ_FNKY01000001.1"/>
</dbReference>
<protein>
    <recommendedName>
        <fullName evidence="4">Bacteriophage CI repressor helix-turn-helix domain-containing protein</fullName>
    </recommendedName>
</protein>
<evidence type="ECO:0008006" key="4">
    <source>
        <dbReference type="Google" id="ProtNLM"/>
    </source>
</evidence>
<gene>
    <name evidence="2" type="ORF">SAMN05216402_1788</name>
</gene>
<feature type="region of interest" description="Disordered" evidence="1">
    <location>
        <begin position="152"/>
        <end position="175"/>
    </location>
</feature>
<comment type="caution">
    <text evidence="2">The sequence shown here is derived from an EMBL/GenBank/DDBJ whole genome shotgun (WGS) entry which is preliminary data.</text>
</comment>
<dbReference type="Proteomes" id="UP000183471">
    <property type="component" value="Unassembled WGS sequence"/>
</dbReference>
<proteinExistence type="predicted"/>
<evidence type="ECO:0000313" key="3">
    <source>
        <dbReference type="Proteomes" id="UP000183471"/>
    </source>
</evidence>
<dbReference type="EMBL" id="FNKY01000001">
    <property type="protein sequence ID" value="SDQ67167.1"/>
    <property type="molecule type" value="Genomic_DNA"/>
</dbReference>
<accession>A0ABY0TDL2</accession>
<sequence>MEDSYARLLKAAKELRGAKNEAAVALLLNISEQALHNWKSRGVPRRNLIEIEARIGAYPMWIATGEGDMSAGMQSDQPSESLIIDVIDAMRSMSLEDMHLIAELCKKFSKEKHNIEKQKNAPATRKLAPDHSFCPVSSPFWSDRRTIERRKIDNPKWHGTKDRRKYERGITNRQG</sequence>
<evidence type="ECO:0000256" key="1">
    <source>
        <dbReference type="SAM" id="MobiDB-lite"/>
    </source>
</evidence>
<evidence type="ECO:0000313" key="2">
    <source>
        <dbReference type="EMBL" id="SDQ67167.1"/>
    </source>
</evidence>